<feature type="compositionally biased region" description="Basic residues" evidence="9">
    <location>
        <begin position="696"/>
        <end position="707"/>
    </location>
</feature>
<dbReference type="InterPro" id="IPR014001">
    <property type="entry name" value="Helicase_ATP-bd"/>
</dbReference>
<dbReference type="SMART" id="SM01178">
    <property type="entry name" value="DUF4217"/>
    <property type="match status" value="1"/>
</dbReference>
<dbReference type="GO" id="GO:0005524">
    <property type="term" value="F:ATP binding"/>
    <property type="evidence" value="ECO:0007669"/>
    <property type="project" value="UniProtKB-UniRule"/>
</dbReference>
<evidence type="ECO:0000256" key="5">
    <source>
        <dbReference type="ARBA" id="ARBA00022884"/>
    </source>
</evidence>
<dbReference type="InterPro" id="IPR001650">
    <property type="entry name" value="Helicase_C-like"/>
</dbReference>
<dbReference type="Pfam" id="PF13959">
    <property type="entry name" value="CTE_SPB4"/>
    <property type="match status" value="1"/>
</dbReference>
<evidence type="ECO:0000256" key="7">
    <source>
        <dbReference type="RuleBase" id="RU000492"/>
    </source>
</evidence>
<dbReference type="EMBL" id="GFPF01006166">
    <property type="protein sequence ID" value="MAA17312.1"/>
    <property type="molecule type" value="Transcribed_RNA"/>
</dbReference>
<comment type="domain">
    <text evidence="8">The Q motif is unique to and characteristic of the DEAD box family of RNA helicases and controls ATP binding and hydrolysis.</text>
</comment>
<comment type="similarity">
    <text evidence="7">Belongs to the DEAD box helicase family.</text>
</comment>
<dbReference type="CDD" id="cd18787">
    <property type="entry name" value="SF2_C_DEAD"/>
    <property type="match status" value="1"/>
</dbReference>
<feature type="domain" description="Helicase C-terminal" evidence="11">
    <location>
        <begin position="398"/>
        <end position="559"/>
    </location>
</feature>
<dbReference type="InterPro" id="IPR011545">
    <property type="entry name" value="DEAD/DEAH_box_helicase_dom"/>
</dbReference>
<feature type="region of interest" description="Disordered" evidence="9">
    <location>
        <begin position="646"/>
        <end position="707"/>
    </location>
</feature>
<dbReference type="EC" id="3.6.4.13" evidence="8"/>
<dbReference type="GO" id="GO:0003723">
    <property type="term" value="F:RNA binding"/>
    <property type="evidence" value="ECO:0007669"/>
    <property type="project" value="UniProtKB-UniRule"/>
</dbReference>
<dbReference type="PANTHER" id="PTHR24031">
    <property type="entry name" value="RNA HELICASE"/>
    <property type="match status" value="1"/>
</dbReference>
<dbReference type="Pfam" id="PF00271">
    <property type="entry name" value="Helicase_C"/>
    <property type="match status" value="1"/>
</dbReference>
<sequence length="707" mass="78015">MEDSGDLVLNLNTEFQPRKKRLPAAPNNAATFRGGDAAKAPPTPAAVKKKQAPTQESSSKPAKAKFKFGGAQFTGKRSRDDDSEPNSGGDAKRAKGDRPPLPRKQKKNFTHSLFGVQGSLEESASQQQTTGTAVDAKNEPVFSSSQFSEFGVHPHLVACLRDRFQITTATEVQKLAIPALLGRRDTLIKSHTGSGKTLAYALPILHGLQEIRPKLTRADGVRAVVIVPTRELALQTYEWFEKLSKACTWVVPGVLMGGEKKKSEKARLRKGLAIVIGTPGRLTDHLEHTESFSLANTSWLVIDEADRMLELGFEESISKIVTLWKEQRRAEGTSVLLSATLTKGVEKLAGLTLEDPTTVDVAVESGANELEEFVLPPGLSQYYLQVPVKLSQMALCCLLLEACVAAERGKVIVFLATQDSVDFEHALFSSVLGVMLEDTDKRIDFVRLHGEMTQHDRAEVFNRFREATSGVLFTTDVASRGIDVPQVDLIVQCCVPLRPEEYVHRAGRTARIGAKGKVVLLLFPSEVGFLDVLAQRNIQLDQMDLKGVLSKVFAIKSHILEARTDPGQKLKTMEDFVTALQLIFESEVYKETALQEMAKKGFLSHIRSYASYPRAMRHVVSFKALHLGHLAKAYCLRETPSALGAQWAANPPQDAPGRRFGRSNTRFGPSDRRGKQHRPPVKRMKISEYDSGLVASKRKRKKHVPSD</sequence>
<evidence type="ECO:0000256" key="6">
    <source>
        <dbReference type="PROSITE-ProRule" id="PRU00552"/>
    </source>
</evidence>
<evidence type="ECO:0000259" key="12">
    <source>
        <dbReference type="PROSITE" id="PS51195"/>
    </source>
</evidence>
<keyword evidence="3 7" id="KW-0347">Helicase</keyword>
<evidence type="ECO:0000256" key="4">
    <source>
        <dbReference type="ARBA" id="ARBA00022840"/>
    </source>
</evidence>
<dbReference type="Gene3D" id="3.40.50.300">
    <property type="entry name" value="P-loop containing nucleotide triphosphate hydrolases"/>
    <property type="match status" value="2"/>
</dbReference>
<feature type="domain" description="DEAD-box RNA helicase Q" evidence="12">
    <location>
        <begin position="145"/>
        <end position="174"/>
    </location>
</feature>
<dbReference type="PROSITE" id="PS51195">
    <property type="entry name" value="Q_MOTIF"/>
    <property type="match status" value="1"/>
</dbReference>
<dbReference type="GO" id="GO:0016887">
    <property type="term" value="F:ATP hydrolysis activity"/>
    <property type="evidence" value="ECO:0007669"/>
    <property type="project" value="RHEA"/>
</dbReference>
<evidence type="ECO:0000259" key="10">
    <source>
        <dbReference type="PROSITE" id="PS51192"/>
    </source>
</evidence>
<accession>A0A224YU06</accession>
<dbReference type="CDD" id="cd17949">
    <property type="entry name" value="DEADc_DDX31"/>
    <property type="match status" value="1"/>
</dbReference>
<dbReference type="InterPro" id="IPR027417">
    <property type="entry name" value="P-loop_NTPase"/>
</dbReference>
<dbReference type="InterPro" id="IPR025313">
    <property type="entry name" value="SPB4-like_CTE"/>
</dbReference>
<protein>
    <recommendedName>
        <fullName evidence="8">ATP-dependent RNA helicase</fullName>
        <ecNumber evidence="8">3.6.4.13</ecNumber>
    </recommendedName>
</protein>
<evidence type="ECO:0000259" key="11">
    <source>
        <dbReference type="PROSITE" id="PS51194"/>
    </source>
</evidence>
<dbReference type="SMART" id="SM00487">
    <property type="entry name" value="DEXDc"/>
    <property type="match status" value="1"/>
</dbReference>
<evidence type="ECO:0000256" key="2">
    <source>
        <dbReference type="ARBA" id="ARBA00022801"/>
    </source>
</evidence>
<dbReference type="AlphaFoldDB" id="A0A224YU06"/>
<dbReference type="InterPro" id="IPR014014">
    <property type="entry name" value="RNA_helicase_DEAD_Q_motif"/>
</dbReference>
<keyword evidence="5 8" id="KW-0694">RNA-binding</keyword>
<evidence type="ECO:0000256" key="3">
    <source>
        <dbReference type="ARBA" id="ARBA00022806"/>
    </source>
</evidence>
<name>A0A224YU06_9ACAR</name>
<evidence type="ECO:0000256" key="9">
    <source>
        <dbReference type="SAM" id="MobiDB-lite"/>
    </source>
</evidence>
<dbReference type="PROSITE" id="PS00039">
    <property type="entry name" value="DEAD_ATP_HELICASE"/>
    <property type="match status" value="1"/>
</dbReference>
<proteinExistence type="inferred from homology"/>
<dbReference type="PROSITE" id="PS51194">
    <property type="entry name" value="HELICASE_CTER"/>
    <property type="match status" value="1"/>
</dbReference>
<feature type="region of interest" description="Disordered" evidence="9">
    <location>
        <begin position="1"/>
        <end position="108"/>
    </location>
</feature>
<dbReference type="GO" id="GO:0003724">
    <property type="term" value="F:RNA helicase activity"/>
    <property type="evidence" value="ECO:0007669"/>
    <property type="project" value="UniProtKB-EC"/>
</dbReference>
<dbReference type="PROSITE" id="PS51192">
    <property type="entry name" value="HELICASE_ATP_BIND_1"/>
    <property type="match status" value="1"/>
</dbReference>
<organism evidence="13">
    <name type="scientific">Rhipicephalus zambeziensis</name>
    <dbReference type="NCBI Taxonomy" id="60191"/>
    <lineage>
        <taxon>Eukaryota</taxon>
        <taxon>Metazoa</taxon>
        <taxon>Ecdysozoa</taxon>
        <taxon>Arthropoda</taxon>
        <taxon>Chelicerata</taxon>
        <taxon>Arachnida</taxon>
        <taxon>Acari</taxon>
        <taxon>Parasitiformes</taxon>
        <taxon>Ixodida</taxon>
        <taxon>Ixodoidea</taxon>
        <taxon>Ixodidae</taxon>
        <taxon>Rhipicephalinae</taxon>
        <taxon>Rhipicephalus</taxon>
        <taxon>Rhipicephalus</taxon>
    </lineage>
</organism>
<feature type="compositionally biased region" description="Basic and acidic residues" evidence="9">
    <location>
        <begin position="90"/>
        <end position="100"/>
    </location>
</feature>
<keyword evidence="4 7" id="KW-0067">ATP-binding</keyword>
<keyword evidence="1 7" id="KW-0547">Nucleotide-binding</keyword>
<dbReference type="Pfam" id="PF00270">
    <property type="entry name" value="DEAD"/>
    <property type="match status" value="1"/>
</dbReference>
<feature type="domain" description="Helicase ATP-binding" evidence="10">
    <location>
        <begin position="177"/>
        <end position="359"/>
    </location>
</feature>
<feature type="compositionally biased region" description="Basic residues" evidence="9">
    <location>
        <begin position="674"/>
        <end position="684"/>
    </location>
</feature>
<evidence type="ECO:0000313" key="13">
    <source>
        <dbReference type="EMBL" id="MAA17312.1"/>
    </source>
</evidence>
<feature type="compositionally biased region" description="Low complexity" evidence="9">
    <location>
        <begin position="52"/>
        <end position="75"/>
    </location>
</feature>
<comment type="function">
    <text evidence="8">RNA helicase.</text>
</comment>
<dbReference type="SMART" id="SM00490">
    <property type="entry name" value="HELICc"/>
    <property type="match status" value="1"/>
</dbReference>
<reference evidence="13" key="1">
    <citation type="journal article" date="2017" name="Parasit. Vectors">
        <title>Sialotranscriptomics of Rhipicephalus zambeziensis reveals intricate expression profiles of secretory proteins and suggests tight temporal transcriptional regulation during blood-feeding.</title>
        <authorList>
            <person name="de Castro M.H."/>
            <person name="de Klerk D."/>
            <person name="Pienaar R."/>
            <person name="Rees D.J.G."/>
            <person name="Mans B.J."/>
        </authorList>
    </citation>
    <scope>NUCLEOTIDE SEQUENCE</scope>
    <source>
        <tissue evidence="13">Salivary glands</tissue>
    </source>
</reference>
<keyword evidence="2 7" id="KW-0378">Hydrolase</keyword>
<feature type="short sequence motif" description="Q motif" evidence="6">
    <location>
        <begin position="145"/>
        <end position="174"/>
    </location>
</feature>
<dbReference type="InterPro" id="IPR000629">
    <property type="entry name" value="RNA-helicase_DEAD-box_CS"/>
</dbReference>
<dbReference type="SUPFAM" id="SSF52540">
    <property type="entry name" value="P-loop containing nucleoside triphosphate hydrolases"/>
    <property type="match status" value="1"/>
</dbReference>
<comment type="catalytic activity">
    <reaction evidence="8">
        <text>ATP + H2O = ADP + phosphate + H(+)</text>
        <dbReference type="Rhea" id="RHEA:13065"/>
        <dbReference type="ChEBI" id="CHEBI:15377"/>
        <dbReference type="ChEBI" id="CHEBI:15378"/>
        <dbReference type="ChEBI" id="CHEBI:30616"/>
        <dbReference type="ChEBI" id="CHEBI:43474"/>
        <dbReference type="ChEBI" id="CHEBI:456216"/>
        <dbReference type="EC" id="3.6.4.13"/>
    </reaction>
</comment>
<evidence type="ECO:0000256" key="8">
    <source>
        <dbReference type="RuleBase" id="RU365068"/>
    </source>
</evidence>
<evidence type="ECO:0000256" key="1">
    <source>
        <dbReference type="ARBA" id="ARBA00022741"/>
    </source>
</evidence>